<keyword evidence="2" id="KW-0812">Transmembrane</keyword>
<feature type="transmembrane region" description="Helical" evidence="2">
    <location>
        <begin position="20"/>
        <end position="40"/>
    </location>
</feature>
<dbReference type="EMBL" id="KL198004">
    <property type="protein sequence ID" value="KDQ32938.1"/>
    <property type="molecule type" value="Genomic_DNA"/>
</dbReference>
<dbReference type="VEuPathDB" id="FungiDB:PLEOSDRAFT_1095265"/>
<feature type="region of interest" description="Disordered" evidence="1">
    <location>
        <begin position="206"/>
        <end position="266"/>
    </location>
</feature>
<feature type="region of interest" description="Disordered" evidence="1">
    <location>
        <begin position="57"/>
        <end position="78"/>
    </location>
</feature>
<evidence type="ECO:0000313" key="3">
    <source>
        <dbReference type="EMBL" id="KDQ32938.1"/>
    </source>
</evidence>
<dbReference type="HOGENOM" id="CLU_1046303_0_0_1"/>
<dbReference type="Proteomes" id="UP000027073">
    <property type="component" value="Unassembled WGS sequence"/>
</dbReference>
<evidence type="ECO:0000313" key="4">
    <source>
        <dbReference type="Proteomes" id="UP000027073"/>
    </source>
</evidence>
<evidence type="ECO:0000256" key="1">
    <source>
        <dbReference type="SAM" id="MobiDB-lite"/>
    </source>
</evidence>
<name>A0A067NXZ5_PLEO1</name>
<feature type="compositionally biased region" description="Low complexity" evidence="1">
    <location>
        <begin position="215"/>
        <end position="224"/>
    </location>
</feature>
<evidence type="ECO:0000256" key="2">
    <source>
        <dbReference type="SAM" id="Phobius"/>
    </source>
</evidence>
<dbReference type="InParanoid" id="A0A067NXZ5"/>
<feature type="compositionally biased region" description="Basic and acidic residues" evidence="1">
    <location>
        <begin position="226"/>
        <end position="241"/>
    </location>
</feature>
<organism evidence="3 4">
    <name type="scientific">Pleurotus ostreatus (strain PC15)</name>
    <name type="common">Oyster mushroom</name>
    <dbReference type="NCBI Taxonomy" id="1137138"/>
    <lineage>
        <taxon>Eukaryota</taxon>
        <taxon>Fungi</taxon>
        <taxon>Dikarya</taxon>
        <taxon>Basidiomycota</taxon>
        <taxon>Agaricomycotina</taxon>
        <taxon>Agaricomycetes</taxon>
        <taxon>Agaricomycetidae</taxon>
        <taxon>Agaricales</taxon>
        <taxon>Pleurotineae</taxon>
        <taxon>Pleurotaceae</taxon>
        <taxon>Pleurotus</taxon>
    </lineage>
</organism>
<protein>
    <submittedName>
        <fullName evidence="3">Uncharacterized protein</fullName>
    </submittedName>
</protein>
<accession>A0A067NXZ5</accession>
<dbReference type="OrthoDB" id="2963981at2759"/>
<dbReference type="AlphaFoldDB" id="A0A067NXZ5"/>
<reference evidence="4" key="1">
    <citation type="journal article" date="2014" name="Proc. Natl. Acad. Sci. U.S.A.">
        <title>Extensive sampling of basidiomycete genomes demonstrates inadequacy of the white-rot/brown-rot paradigm for wood decay fungi.</title>
        <authorList>
            <person name="Riley R."/>
            <person name="Salamov A.A."/>
            <person name="Brown D.W."/>
            <person name="Nagy L.G."/>
            <person name="Floudas D."/>
            <person name="Held B.W."/>
            <person name="Levasseur A."/>
            <person name="Lombard V."/>
            <person name="Morin E."/>
            <person name="Otillar R."/>
            <person name="Lindquist E.A."/>
            <person name="Sun H."/>
            <person name="LaButti K.M."/>
            <person name="Schmutz J."/>
            <person name="Jabbour D."/>
            <person name="Luo H."/>
            <person name="Baker S.E."/>
            <person name="Pisabarro A.G."/>
            <person name="Walton J.D."/>
            <person name="Blanchette R.A."/>
            <person name="Henrissat B."/>
            <person name="Martin F."/>
            <person name="Cullen D."/>
            <person name="Hibbett D.S."/>
            <person name="Grigoriev I.V."/>
        </authorList>
    </citation>
    <scope>NUCLEOTIDE SEQUENCE [LARGE SCALE GENOMIC DNA]</scope>
    <source>
        <strain evidence="4">PC15</strain>
    </source>
</reference>
<keyword evidence="2" id="KW-1133">Transmembrane helix</keyword>
<gene>
    <name evidence="3" type="ORF">PLEOSDRAFT_1095265</name>
</gene>
<feature type="compositionally biased region" description="Polar residues" evidence="1">
    <location>
        <begin position="57"/>
        <end position="70"/>
    </location>
</feature>
<feature type="compositionally biased region" description="Polar residues" evidence="1">
    <location>
        <begin position="255"/>
        <end position="266"/>
    </location>
</feature>
<keyword evidence="2" id="KW-0472">Membrane</keyword>
<proteinExistence type="predicted"/>
<sequence>MRIPSFPSTRSLENIHVDINAQLLVVVAASLVLLVLFRAVSSIPRWLRLSSKSSLQVSPRDNEKASSGSEKQSREPSVKGLKSWRWSSGFGFGLELESFPIALNSTHKLGWTPPVLGSGAGVLNSKLFAAMPTENSPTAGHSQPAHLIQPKLAKNWFKQHGKNLRVQTESASAASRRTQNAFETPLPAVYQSVKPVSMAKMIMSRHTYRRPTAGSPRRTPLLPSSRRKDIRPSSDEREIYRDAASASHSEDADSVTSQQEMPTSMV</sequence>